<dbReference type="InterPro" id="IPR002355">
    <property type="entry name" value="Cu_oxidase_Cu_BS"/>
</dbReference>
<dbReference type="InterPro" id="IPR001117">
    <property type="entry name" value="Cu-oxidase_2nd"/>
</dbReference>
<comment type="caution">
    <text evidence="14">The sequence shown here is derived from an EMBL/GenBank/DDBJ whole genome shotgun (WGS) entry which is preliminary data.</text>
</comment>
<keyword evidence="3" id="KW-0479">Metal-binding</keyword>
<dbReference type="Pfam" id="PF07732">
    <property type="entry name" value="Cu-oxidase_3"/>
    <property type="match status" value="1"/>
</dbReference>
<dbReference type="InterPro" id="IPR008972">
    <property type="entry name" value="Cupredoxin"/>
</dbReference>
<dbReference type="PROSITE" id="PS51318">
    <property type="entry name" value="TAT"/>
    <property type="match status" value="1"/>
</dbReference>
<evidence type="ECO:0000256" key="8">
    <source>
        <dbReference type="ARBA" id="ARBA00043090"/>
    </source>
</evidence>
<comment type="similarity">
    <text evidence="1">Belongs to the multicopper oxidase family.</text>
</comment>
<reference evidence="14 15" key="1">
    <citation type="submission" date="2020-07" db="EMBL/GenBank/DDBJ databases">
        <title>Sequencing the genomes of 1000 actinobacteria strains.</title>
        <authorList>
            <person name="Klenk H.-P."/>
        </authorList>
    </citation>
    <scope>NUCLEOTIDE SEQUENCE [LARGE SCALE GENOMIC DNA]</scope>
    <source>
        <strain evidence="14 15">DSM 42178</strain>
    </source>
</reference>
<dbReference type="Gene3D" id="2.60.40.420">
    <property type="entry name" value="Cupredoxins - blue copper proteins"/>
    <property type="match status" value="3"/>
</dbReference>
<dbReference type="PROSITE" id="PS00080">
    <property type="entry name" value="MULTICOPPER_OXIDASE2"/>
    <property type="match status" value="1"/>
</dbReference>
<evidence type="ECO:0000256" key="10">
    <source>
        <dbReference type="SAM" id="MobiDB-lite"/>
    </source>
</evidence>
<accession>A0A852ZZ48</accession>
<name>A0A852ZZ48_9ACTN</name>
<dbReference type="GO" id="GO:0005507">
    <property type="term" value="F:copper ion binding"/>
    <property type="evidence" value="ECO:0007669"/>
    <property type="project" value="InterPro"/>
</dbReference>
<evidence type="ECO:0000256" key="4">
    <source>
        <dbReference type="ARBA" id="ARBA00023002"/>
    </source>
</evidence>
<evidence type="ECO:0000313" key="14">
    <source>
        <dbReference type="EMBL" id="NYI07616.1"/>
    </source>
</evidence>
<feature type="compositionally biased region" description="Basic and acidic residues" evidence="10">
    <location>
        <begin position="47"/>
        <end position="57"/>
    </location>
</feature>
<feature type="domain" description="Plastocyanin-like" evidence="13">
    <location>
        <begin position="101"/>
        <end position="213"/>
    </location>
</feature>
<dbReference type="PANTHER" id="PTHR48267:SF1">
    <property type="entry name" value="BILIRUBIN OXIDASE"/>
    <property type="match status" value="1"/>
</dbReference>
<protein>
    <recommendedName>
        <fullName evidence="6">Multicopper oxidase CueO</fullName>
        <ecNumber evidence="5">1.16.3.4</ecNumber>
    </recommendedName>
    <alternativeName>
        <fullName evidence="7">Copper efflux oxidase</fullName>
    </alternativeName>
    <alternativeName>
        <fullName evidence="8">Cuprous oxidase</fullName>
    </alternativeName>
</protein>
<gene>
    <name evidence="14" type="ORF">FHU37_004645</name>
</gene>
<dbReference type="RefSeq" id="WP_179816592.1">
    <property type="nucleotide sequence ID" value="NZ_JACBZD010000002.1"/>
</dbReference>
<sequence>MPTRRNVLKAGAVAGGLLLASQLTRSGSPGAPTGVPAGANGISGGGSHDESHETHEDPPDDGSSSPPHSTLAPFSRPMPLSPTLRPVRRDAEADYYRITMAETEAEILPGMSTPVFTYEGYFPGPTIRAHAGRRVIVEQLNLLDRPTAVHLHGGVVAARDDGNPMDPIPPGGARTYSYPNEQAAAPLWFHDHAHHAESEHVYRGLAGFYLLHDGPERRLGLPGGKFDVPIMIRDAQLGQHGELVYVANNQPGRTTVLVNGVPDPYFTVDARKYRFRLLNAANMGFFRLQLSDGEFVQIGSDRGLLAAPYRTRQLYLSPGERADVVVDFSRYRVGGHVDLCRLATVDAEPVPILRFMVVPATHDPSVVPDHLATLPPVREPDVTRDFSLRTEGTAFTINGRTYDHTRVDTAVRWGDTEEWRVTNDDPMAHNLHLHLVEFRVVDRDGRPPDPGEAGLKDTVRIGPGETVRLRATFDTFEGRYVYHCHLLDHSSMGMMAVMDIGR</sequence>
<organism evidence="14 15">
    <name type="scientific">Allostreptomyces psammosilenae</name>
    <dbReference type="NCBI Taxonomy" id="1892865"/>
    <lineage>
        <taxon>Bacteria</taxon>
        <taxon>Bacillati</taxon>
        <taxon>Actinomycetota</taxon>
        <taxon>Actinomycetes</taxon>
        <taxon>Kitasatosporales</taxon>
        <taxon>Streptomycetaceae</taxon>
        <taxon>Allostreptomyces</taxon>
    </lineage>
</organism>
<dbReference type="AlphaFoldDB" id="A0A852ZZ48"/>
<dbReference type="Proteomes" id="UP000567795">
    <property type="component" value="Unassembled WGS sequence"/>
</dbReference>
<comment type="catalytic activity">
    <reaction evidence="9">
        <text>4 Cu(+) + O2 + 4 H(+) = 4 Cu(2+) + 2 H2O</text>
        <dbReference type="Rhea" id="RHEA:30083"/>
        <dbReference type="ChEBI" id="CHEBI:15377"/>
        <dbReference type="ChEBI" id="CHEBI:15378"/>
        <dbReference type="ChEBI" id="CHEBI:15379"/>
        <dbReference type="ChEBI" id="CHEBI:29036"/>
        <dbReference type="ChEBI" id="CHEBI:49552"/>
        <dbReference type="EC" id="1.16.3.4"/>
    </reaction>
    <physiologicalReaction direction="left-to-right" evidence="9">
        <dbReference type="Rhea" id="RHEA:30084"/>
    </physiologicalReaction>
</comment>
<evidence type="ECO:0000259" key="13">
    <source>
        <dbReference type="Pfam" id="PF07732"/>
    </source>
</evidence>
<evidence type="ECO:0000256" key="7">
    <source>
        <dbReference type="ARBA" id="ARBA00042896"/>
    </source>
</evidence>
<evidence type="ECO:0000256" key="9">
    <source>
        <dbReference type="ARBA" id="ARBA00048092"/>
    </source>
</evidence>
<evidence type="ECO:0000256" key="5">
    <source>
        <dbReference type="ARBA" id="ARBA00038978"/>
    </source>
</evidence>
<evidence type="ECO:0000256" key="1">
    <source>
        <dbReference type="ARBA" id="ARBA00010609"/>
    </source>
</evidence>
<dbReference type="EMBL" id="JACBZD010000002">
    <property type="protein sequence ID" value="NYI07616.1"/>
    <property type="molecule type" value="Genomic_DNA"/>
</dbReference>
<dbReference type="Pfam" id="PF00394">
    <property type="entry name" value="Cu-oxidase"/>
    <property type="match status" value="1"/>
</dbReference>
<feature type="domain" description="Plastocyanin-like" evidence="11">
    <location>
        <begin position="254"/>
        <end position="329"/>
    </location>
</feature>
<keyword evidence="4" id="KW-0560">Oxidoreductase</keyword>
<dbReference type="EC" id="1.16.3.4" evidence="5"/>
<feature type="region of interest" description="Disordered" evidence="10">
    <location>
        <begin position="23"/>
        <end position="86"/>
    </location>
</feature>
<evidence type="ECO:0000259" key="12">
    <source>
        <dbReference type="Pfam" id="PF07731"/>
    </source>
</evidence>
<evidence type="ECO:0000256" key="2">
    <source>
        <dbReference type="ARBA" id="ARBA00011245"/>
    </source>
</evidence>
<evidence type="ECO:0000256" key="6">
    <source>
        <dbReference type="ARBA" id="ARBA00041027"/>
    </source>
</evidence>
<dbReference type="Pfam" id="PF07731">
    <property type="entry name" value="Cu-oxidase_2"/>
    <property type="match status" value="1"/>
</dbReference>
<dbReference type="SUPFAM" id="SSF49503">
    <property type="entry name" value="Cupredoxins"/>
    <property type="match status" value="3"/>
</dbReference>
<feature type="domain" description="Plastocyanin-like" evidence="12">
    <location>
        <begin position="391"/>
        <end position="499"/>
    </location>
</feature>
<evidence type="ECO:0000259" key="11">
    <source>
        <dbReference type="Pfam" id="PF00394"/>
    </source>
</evidence>
<dbReference type="InterPro" id="IPR011706">
    <property type="entry name" value="Cu-oxidase_C"/>
</dbReference>
<keyword evidence="15" id="KW-1185">Reference proteome</keyword>
<evidence type="ECO:0000256" key="3">
    <source>
        <dbReference type="ARBA" id="ARBA00022723"/>
    </source>
</evidence>
<proteinExistence type="inferred from homology"/>
<dbReference type="InterPro" id="IPR011707">
    <property type="entry name" value="Cu-oxidase-like_N"/>
</dbReference>
<evidence type="ECO:0000313" key="15">
    <source>
        <dbReference type="Proteomes" id="UP000567795"/>
    </source>
</evidence>
<dbReference type="InterPro" id="IPR045087">
    <property type="entry name" value="Cu-oxidase_fam"/>
</dbReference>
<dbReference type="PANTHER" id="PTHR48267">
    <property type="entry name" value="CUPREDOXIN SUPERFAMILY PROTEIN"/>
    <property type="match status" value="1"/>
</dbReference>
<dbReference type="GO" id="GO:0016491">
    <property type="term" value="F:oxidoreductase activity"/>
    <property type="evidence" value="ECO:0007669"/>
    <property type="project" value="UniProtKB-KW"/>
</dbReference>
<dbReference type="InterPro" id="IPR006311">
    <property type="entry name" value="TAT_signal"/>
</dbReference>
<dbReference type="CDD" id="cd13890">
    <property type="entry name" value="CuRO_3_CueO_FtsP"/>
    <property type="match status" value="1"/>
</dbReference>
<comment type="subunit">
    <text evidence="2">Monomer.</text>
</comment>